<dbReference type="EMBL" id="CH476739">
    <property type="protein sequence ID" value="EIE86264.1"/>
    <property type="molecule type" value="Genomic_DNA"/>
</dbReference>
<dbReference type="RefSeq" id="XP_067521660.1">
    <property type="nucleotide sequence ID" value="XM_067665559.1"/>
</dbReference>
<gene>
    <name evidence="2" type="ORF">RO3G_10975</name>
</gene>
<evidence type="ECO:0000256" key="1">
    <source>
        <dbReference type="SAM" id="MobiDB-lite"/>
    </source>
</evidence>
<feature type="compositionally biased region" description="Polar residues" evidence="1">
    <location>
        <begin position="80"/>
        <end position="93"/>
    </location>
</feature>
<protein>
    <submittedName>
        <fullName evidence="2">Uncharacterized protein</fullName>
    </submittedName>
</protein>
<dbReference type="VEuPathDB" id="FungiDB:RO3G_10975"/>
<accession>I1CCT4</accession>
<feature type="compositionally biased region" description="Low complexity" evidence="1">
    <location>
        <begin position="169"/>
        <end position="182"/>
    </location>
</feature>
<dbReference type="Proteomes" id="UP000009138">
    <property type="component" value="Unassembled WGS sequence"/>
</dbReference>
<feature type="compositionally biased region" description="Basic and acidic residues" evidence="1">
    <location>
        <begin position="94"/>
        <end position="103"/>
    </location>
</feature>
<dbReference type="InParanoid" id="I1CCT4"/>
<evidence type="ECO:0000313" key="3">
    <source>
        <dbReference type="Proteomes" id="UP000009138"/>
    </source>
</evidence>
<proteinExistence type="predicted"/>
<organism evidence="2 3">
    <name type="scientific">Rhizopus delemar (strain RA 99-880 / ATCC MYA-4621 / FGSC 9543 / NRRL 43880)</name>
    <name type="common">Mucormycosis agent</name>
    <name type="synonym">Rhizopus arrhizus var. delemar</name>
    <dbReference type="NCBI Taxonomy" id="246409"/>
    <lineage>
        <taxon>Eukaryota</taxon>
        <taxon>Fungi</taxon>
        <taxon>Fungi incertae sedis</taxon>
        <taxon>Mucoromycota</taxon>
        <taxon>Mucoromycotina</taxon>
        <taxon>Mucoromycetes</taxon>
        <taxon>Mucorales</taxon>
        <taxon>Mucorineae</taxon>
        <taxon>Rhizopodaceae</taxon>
        <taxon>Rhizopus</taxon>
    </lineage>
</organism>
<feature type="region of interest" description="Disordered" evidence="1">
    <location>
        <begin position="76"/>
        <end position="182"/>
    </location>
</feature>
<sequence length="268" mass="30095">MSPPKCHPDDVKFKFKESVDLLVSHFFMTTFASDWRFKNYSDWHGNLEKKCDQEPVKTTTIYKDSIVGGHNYTLIHTHDQGQSSGKSDGNSDDQSYHTQKDDATSQATPNVRRPPLNSANNNTTSNSSPSNSYDDELDYEATPNTIDAHPDADDVCPSDTLPLISPPVSSSDESTATSTSQLSLSLQAPHGAPFIVDRVDISERFYRLQQYVFNLVKTNKLTVESDSHLILSLSSILLLQNNNRLNHAMIPFFGDKLYSKIRKYNLDE</sequence>
<dbReference type="GeneID" id="93617940"/>
<dbReference type="OrthoDB" id="2281422at2759"/>
<feature type="compositionally biased region" description="Low complexity" evidence="1">
    <location>
        <begin position="117"/>
        <end position="132"/>
    </location>
</feature>
<dbReference type="AlphaFoldDB" id="I1CCT4"/>
<reference evidence="2 3" key="1">
    <citation type="journal article" date="2009" name="PLoS Genet.">
        <title>Genomic analysis of the basal lineage fungus Rhizopus oryzae reveals a whole-genome duplication.</title>
        <authorList>
            <person name="Ma L.-J."/>
            <person name="Ibrahim A.S."/>
            <person name="Skory C."/>
            <person name="Grabherr M.G."/>
            <person name="Burger G."/>
            <person name="Butler M."/>
            <person name="Elias M."/>
            <person name="Idnurm A."/>
            <person name="Lang B.F."/>
            <person name="Sone T."/>
            <person name="Abe A."/>
            <person name="Calvo S.E."/>
            <person name="Corrochano L.M."/>
            <person name="Engels R."/>
            <person name="Fu J."/>
            <person name="Hansberg W."/>
            <person name="Kim J.-M."/>
            <person name="Kodira C.D."/>
            <person name="Koehrsen M.J."/>
            <person name="Liu B."/>
            <person name="Miranda-Saavedra D."/>
            <person name="O'Leary S."/>
            <person name="Ortiz-Castellanos L."/>
            <person name="Poulter R."/>
            <person name="Rodriguez-Romero J."/>
            <person name="Ruiz-Herrera J."/>
            <person name="Shen Y.-Q."/>
            <person name="Zeng Q."/>
            <person name="Galagan J."/>
            <person name="Birren B.W."/>
            <person name="Cuomo C.A."/>
            <person name="Wickes B.L."/>
        </authorList>
    </citation>
    <scope>NUCLEOTIDE SEQUENCE [LARGE SCALE GENOMIC DNA]</scope>
    <source>
        <strain evidence="3">RA 99-880 / ATCC MYA-4621 / FGSC 9543 / NRRL 43880</strain>
    </source>
</reference>
<keyword evidence="3" id="KW-1185">Reference proteome</keyword>
<evidence type="ECO:0000313" key="2">
    <source>
        <dbReference type="EMBL" id="EIE86264.1"/>
    </source>
</evidence>
<name>I1CCT4_RHIO9</name>